<sequence>MGDDSSSSLIGGAKSENDDKSGASSTTTTTSIIPPGSPEELLSRIRDDYVVYNYLWTGDIYTPAFEKDCRFTDPTLSFVGTDTFVSNVQNLKPIIDTLATGCKSDLLDICINEEEGYIESRWNMIGDLSGLPWKPRIDVIGRTKFWYRQVTDEGEDGVAGFRVFFYDEKWEMPAGKALLQLVTPTW</sequence>
<feature type="compositionally biased region" description="Low complexity" evidence="1">
    <location>
        <begin position="22"/>
        <end position="34"/>
    </location>
</feature>
<proteinExistence type="predicted"/>
<organism evidence="2">
    <name type="scientific">Leptocylindrus danicus</name>
    <dbReference type="NCBI Taxonomy" id="163516"/>
    <lineage>
        <taxon>Eukaryota</taxon>
        <taxon>Sar</taxon>
        <taxon>Stramenopiles</taxon>
        <taxon>Ochrophyta</taxon>
        <taxon>Bacillariophyta</taxon>
        <taxon>Coscinodiscophyceae</taxon>
        <taxon>Chaetocerotophycidae</taxon>
        <taxon>Leptocylindrales</taxon>
        <taxon>Leptocylindraceae</taxon>
        <taxon>Leptocylindrus</taxon>
    </lineage>
</organism>
<gene>
    <name evidence="2" type="ORF">LDAN0321_LOCUS3956</name>
</gene>
<name>A0A7S2K149_9STRA</name>
<dbReference type="PANTHER" id="PTHR34123:SF1">
    <property type="entry name" value="OS04G0578200 PROTEIN"/>
    <property type="match status" value="1"/>
</dbReference>
<protein>
    <recommendedName>
        <fullName evidence="3">SnoaL-like domain-containing protein</fullName>
    </recommendedName>
</protein>
<dbReference type="EMBL" id="HBGY01006429">
    <property type="protein sequence ID" value="CAD9563350.1"/>
    <property type="molecule type" value="Transcribed_RNA"/>
</dbReference>
<reference evidence="2" key="1">
    <citation type="submission" date="2021-01" db="EMBL/GenBank/DDBJ databases">
        <authorList>
            <person name="Corre E."/>
            <person name="Pelletier E."/>
            <person name="Niang G."/>
            <person name="Scheremetjew M."/>
            <person name="Finn R."/>
            <person name="Kale V."/>
            <person name="Holt S."/>
            <person name="Cochrane G."/>
            <person name="Meng A."/>
            <person name="Brown T."/>
            <person name="Cohen L."/>
        </authorList>
    </citation>
    <scope>NUCLEOTIDE SEQUENCE</scope>
    <source>
        <strain evidence="2">B650</strain>
    </source>
</reference>
<dbReference type="InterPro" id="IPR018790">
    <property type="entry name" value="DUF2358"/>
</dbReference>
<accession>A0A7S2K149</accession>
<evidence type="ECO:0000313" key="2">
    <source>
        <dbReference type="EMBL" id="CAD9563350.1"/>
    </source>
</evidence>
<feature type="region of interest" description="Disordered" evidence="1">
    <location>
        <begin position="1"/>
        <end position="37"/>
    </location>
</feature>
<dbReference type="Pfam" id="PF10184">
    <property type="entry name" value="DUF2358"/>
    <property type="match status" value="1"/>
</dbReference>
<evidence type="ECO:0000256" key="1">
    <source>
        <dbReference type="SAM" id="MobiDB-lite"/>
    </source>
</evidence>
<evidence type="ECO:0008006" key="3">
    <source>
        <dbReference type="Google" id="ProtNLM"/>
    </source>
</evidence>
<dbReference type="PANTHER" id="PTHR34123">
    <property type="entry name" value="OS04G0578200 PROTEIN"/>
    <property type="match status" value="1"/>
</dbReference>
<dbReference type="AlphaFoldDB" id="A0A7S2K149"/>